<protein>
    <submittedName>
        <fullName evidence="5">Uncharacterized protein LOC111600457 isoform X1</fullName>
    </submittedName>
</protein>
<feature type="transmembrane region" description="Helical" evidence="1">
    <location>
        <begin position="168"/>
        <end position="190"/>
    </location>
</feature>
<accession>A0A6J1M0A1</accession>
<keyword evidence="1" id="KW-1133">Transmembrane helix</keyword>
<dbReference type="InterPro" id="IPR001304">
    <property type="entry name" value="C-type_lectin-like"/>
</dbReference>
<name>A0A6J1M0A1_DROHY</name>
<dbReference type="SMART" id="SM00034">
    <property type="entry name" value="CLECT"/>
    <property type="match status" value="1"/>
</dbReference>
<gene>
    <name evidence="5" type="primary">LOC111600457</name>
</gene>
<dbReference type="GeneID" id="111600457"/>
<dbReference type="CDD" id="cd00037">
    <property type="entry name" value="CLECT"/>
    <property type="match status" value="1"/>
</dbReference>
<sequence length="202" mass="23279">MRWILFFGLGIVCQSECLHINLPAYDTVGNSKYFIAEGTNSVQLVTWFRASAICQSVCGQLISIQSEEQMNALLKYILDRGYKNGTKFVTSGHNFLTPSPFKWEALQEPVTYSKWLPGDGPVHSSFLSLQLINSELFMVTSTSFDRYFICEYETAYMKLHKVFKSTMLYTNFCSFVLTLLIILYLIISAFRKRTLSPYRFLK</sequence>
<dbReference type="SUPFAM" id="SSF56436">
    <property type="entry name" value="C-type lectin-like"/>
    <property type="match status" value="1"/>
</dbReference>
<keyword evidence="2" id="KW-0732">Signal</keyword>
<keyword evidence="1" id="KW-0472">Membrane</keyword>
<keyword evidence="1" id="KW-0812">Transmembrane</keyword>
<proteinExistence type="predicted"/>
<reference evidence="5" key="1">
    <citation type="submission" date="2025-08" db="UniProtKB">
        <authorList>
            <consortium name="RefSeq"/>
        </authorList>
    </citation>
    <scope>IDENTIFICATION</scope>
    <source>
        <strain evidence="5">15085-1641.00</strain>
        <tissue evidence="5">Whole body</tissue>
    </source>
</reference>
<dbReference type="Proteomes" id="UP000504633">
    <property type="component" value="Unplaced"/>
</dbReference>
<evidence type="ECO:0000259" key="3">
    <source>
        <dbReference type="SMART" id="SM00034"/>
    </source>
</evidence>
<dbReference type="RefSeq" id="XP_023172330.2">
    <property type="nucleotide sequence ID" value="XM_023316562.2"/>
</dbReference>
<evidence type="ECO:0000256" key="1">
    <source>
        <dbReference type="SAM" id="Phobius"/>
    </source>
</evidence>
<evidence type="ECO:0000256" key="2">
    <source>
        <dbReference type="SAM" id="SignalP"/>
    </source>
</evidence>
<feature type="chain" id="PRO_5026853633" evidence="2">
    <location>
        <begin position="18"/>
        <end position="202"/>
    </location>
</feature>
<dbReference type="OrthoDB" id="6356110at2759"/>
<keyword evidence="4" id="KW-1185">Reference proteome</keyword>
<evidence type="ECO:0000313" key="5">
    <source>
        <dbReference type="RefSeq" id="XP_023172330.2"/>
    </source>
</evidence>
<organism evidence="4 5">
    <name type="scientific">Drosophila hydei</name>
    <name type="common">Fruit fly</name>
    <dbReference type="NCBI Taxonomy" id="7224"/>
    <lineage>
        <taxon>Eukaryota</taxon>
        <taxon>Metazoa</taxon>
        <taxon>Ecdysozoa</taxon>
        <taxon>Arthropoda</taxon>
        <taxon>Hexapoda</taxon>
        <taxon>Insecta</taxon>
        <taxon>Pterygota</taxon>
        <taxon>Neoptera</taxon>
        <taxon>Endopterygota</taxon>
        <taxon>Diptera</taxon>
        <taxon>Brachycera</taxon>
        <taxon>Muscomorpha</taxon>
        <taxon>Ephydroidea</taxon>
        <taxon>Drosophilidae</taxon>
        <taxon>Drosophila</taxon>
    </lineage>
</organism>
<dbReference type="AlphaFoldDB" id="A0A6J1M0A1"/>
<dbReference type="InterPro" id="IPR016186">
    <property type="entry name" value="C-type_lectin-like/link_sf"/>
</dbReference>
<feature type="signal peptide" evidence="2">
    <location>
        <begin position="1"/>
        <end position="17"/>
    </location>
</feature>
<evidence type="ECO:0000313" key="4">
    <source>
        <dbReference type="Proteomes" id="UP000504633"/>
    </source>
</evidence>
<dbReference type="KEGG" id="dhe:111600457"/>
<feature type="domain" description="C-type lectin" evidence="3">
    <location>
        <begin position="21"/>
        <end position="151"/>
    </location>
</feature>
<dbReference type="Gene3D" id="3.10.100.10">
    <property type="entry name" value="Mannose-Binding Protein A, subunit A"/>
    <property type="match status" value="1"/>
</dbReference>
<dbReference type="InterPro" id="IPR016187">
    <property type="entry name" value="CTDL_fold"/>
</dbReference>